<protein>
    <submittedName>
        <fullName evidence="2">Uncharacterized protein</fullName>
    </submittedName>
</protein>
<evidence type="ECO:0000313" key="3">
    <source>
        <dbReference type="Proteomes" id="UP001430953"/>
    </source>
</evidence>
<feature type="region of interest" description="Disordered" evidence="1">
    <location>
        <begin position="1"/>
        <end position="32"/>
    </location>
</feature>
<feature type="compositionally biased region" description="Basic and acidic residues" evidence="1">
    <location>
        <begin position="23"/>
        <end position="32"/>
    </location>
</feature>
<evidence type="ECO:0000313" key="2">
    <source>
        <dbReference type="EMBL" id="KAL0115832.1"/>
    </source>
</evidence>
<organism evidence="2 3">
    <name type="scientific">Cardiocondyla obscurior</name>
    <dbReference type="NCBI Taxonomy" id="286306"/>
    <lineage>
        <taxon>Eukaryota</taxon>
        <taxon>Metazoa</taxon>
        <taxon>Ecdysozoa</taxon>
        <taxon>Arthropoda</taxon>
        <taxon>Hexapoda</taxon>
        <taxon>Insecta</taxon>
        <taxon>Pterygota</taxon>
        <taxon>Neoptera</taxon>
        <taxon>Endopterygota</taxon>
        <taxon>Hymenoptera</taxon>
        <taxon>Apocrita</taxon>
        <taxon>Aculeata</taxon>
        <taxon>Formicoidea</taxon>
        <taxon>Formicidae</taxon>
        <taxon>Myrmicinae</taxon>
        <taxon>Cardiocondyla</taxon>
    </lineage>
</organism>
<reference evidence="2 3" key="1">
    <citation type="submission" date="2023-03" db="EMBL/GenBank/DDBJ databases">
        <title>High recombination rates correlate with genetic variation in Cardiocondyla obscurior ants.</title>
        <authorList>
            <person name="Errbii M."/>
        </authorList>
    </citation>
    <scope>NUCLEOTIDE SEQUENCE [LARGE SCALE GENOMIC DNA]</scope>
    <source>
        <strain evidence="2">Alpha-2009</strain>
        <tissue evidence="2">Whole body</tissue>
    </source>
</reference>
<dbReference type="Proteomes" id="UP001430953">
    <property type="component" value="Unassembled WGS sequence"/>
</dbReference>
<gene>
    <name evidence="2" type="ORF">PUN28_011006</name>
</gene>
<dbReference type="EMBL" id="JADYXP020000010">
    <property type="protein sequence ID" value="KAL0115832.1"/>
    <property type="molecule type" value="Genomic_DNA"/>
</dbReference>
<evidence type="ECO:0000256" key="1">
    <source>
        <dbReference type="SAM" id="MobiDB-lite"/>
    </source>
</evidence>
<sequence>MSASLSRSSSSSSSLFTGTQESPSRDSARTITRDIPLTTKFMECQLEIRMYDAKLNCRTEAGSMNRPFGERKRQEFERARFHSSQPDWIVSFNAGNYTRRNKICIIKY</sequence>
<name>A0AAW2FK82_9HYME</name>
<proteinExistence type="predicted"/>
<dbReference type="AlphaFoldDB" id="A0AAW2FK82"/>
<accession>A0AAW2FK82</accession>
<comment type="caution">
    <text evidence="2">The sequence shown here is derived from an EMBL/GenBank/DDBJ whole genome shotgun (WGS) entry which is preliminary data.</text>
</comment>
<keyword evidence="3" id="KW-1185">Reference proteome</keyword>
<feature type="compositionally biased region" description="Low complexity" evidence="1">
    <location>
        <begin position="1"/>
        <end position="14"/>
    </location>
</feature>